<dbReference type="PANTHER" id="PTHR33362:SF5">
    <property type="entry name" value="C4-DICARBOXYLATE TRAP TRANSPORTER LARGE PERMEASE PROTEIN DCTM"/>
    <property type="match status" value="1"/>
</dbReference>
<feature type="transmembrane region" description="Helical" evidence="7">
    <location>
        <begin position="174"/>
        <end position="200"/>
    </location>
</feature>
<feature type="transmembrane region" description="Helical" evidence="7">
    <location>
        <begin position="316"/>
        <end position="334"/>
    </location>
</feature>
<dbReference type="EMBL" id="AMRK01000019">
    <property type="protein sequence ID" value="EKE67581.1"/>
    <property type="molecule type" value="Genomic_DNA"/>
</dbReference>
<evidence type="ECO:0000256" key="2">
    <source>
        <dbReference type="ARBA" id="ARBA00022475"/>
    </source>
</evidence>
<comment type="similarity">
    <text evidence="7">Belongs to the TRAP transporter large permease family.</text>
</comment>
<proteinExistence type="inferred from homology"/>
<dbReference type="AlphaFoldDB" id="K2ICE1"/>
<evidence type="ECO:0000256" key="5">
    <source>
        <dbReference type="ARBA" id="ARBA00022989"/>
    </source>
</evidence>
<comment type="function">
    <text evidence="7">Part of the tripartite ATP-independent periplasmic (TRAP) transport system.</text>
</comment>
<gene>
    <name evidence="9" type="ORF">B30_20303</name>
</gene>
<dbReference type="PANTHER" id="PTHR33362">
    <property type="entry name" value="SIALIC ACID TRAP TRANSPORTER PERMEASE PROTEIN SIAT-RELATED"/>
    <property type="match status" value="1"/>
</dbReference>
<evidence type="ECO:0000313" key="9">
    <source>
        <dbReference type="EMBL" id="EKE67581.1"/>
    </source>
</evidence>
<dbReference type="STRING" id="1208323.B30_20303"/>
<dbReference type="InterPro" id="IPR004681">
    <property type="entry name" value="TRAP_DctM"/>
</dbReference>
<feature type="transmembrane region" description="Helical" evidence="7">
    <location>
        <begin position="368"/>
        <end position="394"/>
    </location>
</feature>
<dbReference type="InterPro" id="IPR010656">
    <property type="entry name" value="DctM"/>
</dbReference>
<evidence type="ECO:0000256" key="7">
    <source>
        <dbReference type="RuleBase" id="RU369079"/>
    </source>
</evidence>
<comment type="subcellular location">
    <subcellularLocation>
        <location evidence="1 7">Cell inner membrane</location>
        <topology evidence="1 7">Multi-pass membrane protein</topology>
    </subcellularLocation>
</comment>
<evidence type="ECO:0000256" key="6">
    <source>
        <dbReference type="ARBA" id="ARBA00023136"/>
    </source>
</evidence>
<dbReference type="OrthoDB" id="9790209at2"/>
<organism evidence="9 10">
    <name type="scientific">Celeribacter baekdonensis B30</name>
    <dbReference type="NCBI Taxonomy" id="1208323"/>
    <lineage>
        <taxon>Bacteria</taxon>
        <taxon>Pseudomonadati</taxon>
        <taxon>Pseudomonadota</taxon>
        <taxon>Alphaproteobacteria</taxon>
        <taxon>Rhodobacterales</taxon>
        <taxon>Roseobacteraceae</taxon>
        <taxon>Celeribacter</taxon>
    </lineage>
</organism>
<dbReference type="PATRIC" id="fig|1208323.3.peg.4182"/>
<keyword evidence="2" id="KW-1003">Cell membrane</keyword>
<accession>K2ICE1</accession>
<keyword evidence="10" id="KW-1185">Reference proteome</keyword>
<feature type="transmembrane region" description="Helical" evidence="7">
    <location>
        <begin position="341"/>
        <end position="362"/>
    </location>
</feature>
<sequence length="440" mass="46885">MSVLEIGIWSFPALLVLIFLRIPIGLSMLVAGVLGSYLVTDSWLPILSKMKNETYSTFSSYSLSIVPLFLLMGQFATLGGMSQALFNSAEKWVGHKRGGVAMAAIGACAGFGSICGSSLATAATMSQVALPELRRHGYSGQLATGTLAAGGTLGILIPPSFVLVIYAILTEQNIAKLFVVAFIPGLLAALGYMIAISIYVRLFPETAGSRERAPYSERFRSLIEVWPVVVIFLAVVGGIYSGWFTPTEGAAVGAAGTGLLALINGGLTWKTLVSCLLSTASATAMIFFIVFGASIYNGFLALSQVPVELANWVVELGLNPWAVLVLILLVYLVLGCVMDSLSMILLTIPIFFPIVSALDYGLGAEEFALWFGIIVLIVVEVGLITPPVGMNLFVINSMAKETPLSATFRGVVPFILSDLIRTAILVMFPSITLVLLRMLY</sequence>
<dbReference type="GO" id="GO:0005886">
    <property type="term" value="C:plasma membrane"/>
    <property type="evidence" value="ECO:0007669"/>
    <property type="project" value="UniProtKB-SubCell"/>
</dbReference>
<feature type="transmembrane region" description="Helical" evidence="7">
    <location>
        <begin position="415"/>
        <end position="436"/>
    </location>
</feature>
<keyword evidence="3 7" id="KW-0997">Cell inner membrane</keyword>
<feature type="transmembrane region" description="Helical" evidence="7">
    <location>
        <begin position="221"/>
        <end position="243"/>
    </location>
</feature>
<protein>
    <recommendedName>
        <fullName evidence="7">TRAP transporter large permease protein</fullName>
    </recommendedName>
</protein>
<dbReference type="Proteomes" id="UP000006762">
    <property type="component" value="Unassembled WGS sequence"/>
</dbReference>
<feature type="transmembrane region" description="Helical" evidence="7">
    <location>
        <begin position="60"/>
        <end position="81"/>
    </location>
</feature>
<feature type="domain" description="TRAP C4-dicarboxylate transport system permease DctM subunit" evidence="8">
    <location>
        <begin position="13"/>
        <end position="430"/>
    </location>
</feature>
<feature type="transmembrane region" description="Helical" evidence="7">
    <location>
        <begin position="101"/>
        <end position="130"/>
    </location>
</feature>
<dbReference type="NCBIfam" id="TIGR00786">
    <property type="entry name" value="dctM"/>
    <property type="match status" value="1"/>
</dbReference>
<name>K2ICE1_9RHOB</name>
<comment type="caution">
    <text evidence="9">The sequence shown here is derived from an EMBL/GenBank/DDBJ whole genome shotgun (WGS) entry which is preliminary data.</text>
</comment>
<keyword evidence="7" id="KW-0813">Transport</keyword>
<dbReference type="eggNOG" id="COG1593">
    <property type="taxonomic scope" value="Bacteria"/>
</dbReference>
<dbReference type="RefSeq" id="WP_009574124.1">
    <property type="nucleotide sequence ID" value="NZ_AMRK01000019.1"/>
</dbReference>
<comment type="subunit">
    <text evidence="7">The complex comprises the extracytoplasmic solute receptor protein and the two transmembrane proteins.</text>
</comment>
<feature type="transmembrane region" description="Helical" evidence="7">
    <location>
        <begin position="249"/>
        <end position="269"/>
    </location>
</feature>
<dbReference type="GO" id="GO:0022857">
    <property type="term" value="F:transmembrane transporter activity"/>
    <property type="evidence" value="ECO:0007669"/>
    <property type="project" value="UniProtKB-UniRule"/>
</dbReference>
<evidence type="ECO:0000256" key="1">
    <source>
        <dbReference type="ARBA" id="ARBA00004429"/>
    </source>
</evidence>
<feature type="transmembrane region" description="Helical" evidence="7">
    <location>
        <begin position="6"/>
        <end position="39"/>
    </location>
</feature>
<evidence type="ECO:0000313" key="10">
    <source>
        <dbReference type="Proteomes" id="UP000006762"/>
    </source>
</evidence>
<feature type="transmembrane region" description="Helical" evidence="7">
    <location>
        <begin position="142"/>
        <end position="168"/>
    </location>
</feature>
<evidence type="ECO:0000256" key="4">
    <source>
        <dbReference type="ARBA" id="ARBA00022692"/>
    </source>
</evidence>
<evidence type="ECO:0000256" key="3">
    <source>
        <dbReference type="ARBA" id="ARBA00022519"/>
    </source>
</evidence>
<keyword evidence="5 7" id="KW-1133">Transmembrane helix</keyword>
<dbReference type="PIRSF" id="PIRSF006066">
    <property type="entry name" value="HI0050"/>
    <property type="match status" value="1"/>
</dbReference>
<feature type="transmembrane region" description="Helical" evidence="7">
    <location>
        <begin position="276"/>
        <end position="296"/>
    </location>
</feature>
<keyword evidence="6 7" id="KW-0472">Membrane</keyword>
<dbReference type="Pfam" id="PF06808">
    <property type="entry name" value="DctM"/>
    <property type="match status" value="1"/>
</dbReference>
<keyword evidence="4 7" id="KW-0812">Transmembrane</keyword>
<evidence type="ECO:0000259" key="8">
    <source>
        <dbReference type="Pfam" id="PF06808"/>
    </source>
</evidence>
<reference evidence="9 10" key="1">
    <citation type="submission" date="2012-09" db="EMBL/GenBank/DDBJ databases">
        <title>Celeribacter baekdonensis B30 Genome Sequencing.</title>
        <authorList>
            <person name="Wang W."/>
        </authorList>
    </citation>
    <scope>NUCLEOTIDE SEQUENCE [LARGE SCALE GENOMIC DNA]</scope>
    <source>
        <strain evidence="9 10">B30</strain>
    </source>
</reference>